<evidence type="ECO:0000256" key="3">
    <source>
        <dbReference type="ARBA" id="ARBA00039113"/>
    </source>
</evidence>
<dbReference type="Gene3D" id="2.30.40.10">
    <property type="entry name" value="Urease, subunit C, domain 1"/>
    <property type="match status" value="1"/>
</dbReference>
<dbReference type="Pfam" id="PF01979">
    <property type="entry name" value="Amidohydro_1"/>
    <property type="match status" value="1"/>
</dbReference>
<keyword evidence="6" id="KW-1185">Reference proteome</keyword>
<evidence type="ECO:0000256" key="1">
    <source>
        <dbReference type="ARBA" id="ARBA00001947"/>
    </source>
</evidence>
<protein>
    <recommendedName>
        <fullName evidence="3">dihydropyrimidinase</fullName>
        <ecNumber evidence="3">3.5.2.2</ecNumber>
    </recommendedName>
</protein>
<dbReference type="Gene3D" id="3.20.20.140">
    <property type="entry name" value="Metal-dependent hydrolases"/>
    <property type="match status" value="1"/>
</dbReference>
<dbReference type="GO" id="GO:0006208">
    <property type="term" value="P:pyrimidine nucleobase catabolic process"/>
    <property type="evidence" value="ECO:0007669"/>
    <property type="project" value="TreeGrafter"/>
</dbReference>
<dbReference type="SUPFAM" id="SSF51338">
    <property type="entry name" value="Composite domain of metallo-dependent hydrolases"/>
    <property type="match status" value="1"/>
</dbReference>
<comment type="catalytic activity">
    <reaction evidence="2">
        <text>5,6-dihydrouracil + H2O = 3-(carbamoylamino)propanoate + H(+)</text>
        <dbReference type="Rhea" id="RHEA:16121"/>
        <dbReference type="ChEBI" id="CHEBI:11892"/>
        <dbReference type="ChEBI" id="CHEBI:15377"/>
        <dbReference type="ChEBI" id="CHEBI:15378"/>
        <dbReference type="ChEBI" id="CHEBI:15901"/>
        <dbReference type="EC" id="3.5.2.2"/>
    </reaction>
</comment>
<feature type="non-terminal residue" evidence="5">
    <location>
        <position position="125"/>
    </location>
</feature>
<accession>A0A392PJH5</accession>
<evidence type="ECO:0000259" key="4">
    <source>
        <dbReference type="Pfam" id="PF01979"/>
    </source>
</evidence>
<evidence type="ECO:0000256" key="2">
    <source>
        <dbReference type="ARBA" id="ARBA00036696"/>
    </source>
</evidence>
<dbReference type="InterPro" id="IPR011059">
    <property type="entry name" value="Metal-dep_hydrolase_composite"/>
</dbReference>
<dbReference type="PANTHER" id="PTHR11647">
    <property type="entry name" value="HYDRANTOINASE/DIHYDROPYRIMIDINASE FAMILY MEMBER"/>
    <property type="match status" value="1"/>
</dbReference>
<evidence type="ECO:0000313" key="6">
    <source>
        <dbReference type="Proteomes" id="UP000265520"/>
    </source>
</evidence>
<reference evidence="5 6" key="1">
    <citation type="journal article" date="2018" name="Front. Plant Sci.">
        <title>Red Clover (Trifolium pratense) and Zigzag Clover (T. medium) - A Picture of Genomic Similarities and Differences.</title>
        <authorList>
            <person name="Dluhosova J."/>
            <person name="Istvanek J."/>
            <person name="Nedelnik J."/>
            <person name="Repkova J."/>
        </authorList>
    </citation>
    <scope>NUCLEOTIDE SEQUENCE [LARGE SCALE GENOMIC DNA]</scope>
    <source>
        <strain evidence="6">cv. 10/8</strain>
        <tissue evidence="5">Leaf</tissue>
    </source>
</reference>
<evidence type="ECO:0000313" key="5">
    <source>
        <dbReference type="EMBL" id="MCI12228.1"/>
    </source>
</evidence>
<dbReference type="PANTHER" id="PTHR11647:SF1">
    <property type="entry name" value="COLLAPSIN RESPONSE MEDIATOR PROTEIN"/>
    <property type="match status" value="1"/>
</dbReference>
<dbReference type="GO" id="GO:0004157">
    <property type="term" value="F:dihydropyrimidinase activity"/>
    <property type="evidence" value="ECO:0007669"/>
    <property type="project" value="UniProtKB-EC"/>
</dbReference>
<dbReference type="EC" id="3.5.2.2" evidence="3"/>
<name>A0A392PJH5_9FABA</name>
<comment type="caution">
    <text evidence="5">The sequence shown here is derived from an EMBL/GenBank/DDBJ whole genome shotgun (WGS) entry which is preliminary data.</text>
</comment>
<dbReference type="InterPro" id="IPR050378">
    <property type="entry name" value="Metallo-dep_Hydrolases_sf"/>
</dbReference>
<proteinExistence type="predicted"/>
<feature type="domain" description="Amidohydrolase-related" evidence="4">
    <location>
        <begin position="9"/>
        <end position="92"/>
    </location>
</feature>
<comment type="cofactor">
    <cofactor evidence="1">
        <name>Zn(2+)</name>
        <dbReference type="ChEBI" id="CHEBI:29105"/>
    </cofactor>
</comment>
<dbReference type="GO" id="GO:0005829">
    <property type="term" value="C:cytosol"/>
    <property type="evidence" value="ECO:0007669"/>
    <property type="project" value="TreeGrafter"/>
</dbReference>
<dbReference type="InterPro" id="IPR006680">
    <property type="entry name" value="Amidohydro-rel"/>
</dbReference>
<dbReference type="EMBL" id="LXQA010083279">
    <property type="protein sequence ID" value="MCI12228.1"/>
    <property type="molecule type" value="Genomic_DNA"/>
</dbReference>
<dbReference type="AlphaFoldDB" id="A0A392PJH5"/>
<sequence length="125" mass="13934">MHVVWDIMVESGQISVTDYVRLTSTECARIFNIYPRKGAILPGSDADIIILNPNSTFEVTAKSHHSRTDTNVYEGRKGKGKVEVTISGGRVVWENNELKVVPGTGKYIQMPPYSYLFDGIDKKDA</sequence>
<organism evidence="5 6">
    <name type="scientific">Trifolium medium</name>
    <dbReference type="NCBI Taxonomy" id="97028"/>
    <lineage>
        <taxon>Eukaryota</taxon>
        <taxon>Viridiplantae</taxon>
        <taxon>Streptophyta</taxon>
        <taxon>Embryophyta</taxon>
        <taxon>Tracheophyta</taxon>
        <taxon>Spermatophyta</taxon>
        <taxon>Magnoliopsida</taxon>
        <taxon>eudicotyledons</taxon>
        <taxon>Gunneridae</taxon>
        <taxon>Pentapetalae</taxon>
        <taxon>rosids</taxon>
        <taxon>fabids</taxon>
        <taxon>Fabales</taxon>
        <taxon>Fabaceae</taxon>
        <taxon>Papilionoideae</taxon>
        <taxon>50 kb inversion clade</taxon>
        <taxon>NPAAA clade</taxon>
        <taxon>Hologalegina</taxon>
        <taxon>IRL clade</taxon>
        <taxon>Trifolieae</taxon>
        <taxon>Trifolium</taxon>
    </lineage>
</organism>
<dbReference type="Proteomes" id="UP000265520">
    <property type="component" value="Unassembled WGS sequence"/>
</dbReference>